<comment type="caution">
    <text evidence="2">The sequence shown here is derived from an EMBL/GenBank/DDBJ whole genome shotgun (WGS) entry which is preliminary data.</text>
</comment>
<dbReference type="Gene3D" id="3.50.30.50">
    <property type="entry name" value="Putative cyclase"/>
    <property type="match status" value="1"/>
</dbReference>
<proteinExistence type="inferred from homology"/>
<dbReference type="Proteomes" id="UP000076874">
    <property type="component" value="Unassembled WGS sequence"/>
</dbReference>
<dbReference type="EMBL" id="AZHD01000001">
    <property type="protein sequence ID" value="OAA68634.1"/>
    <property type="molecule type" value="Genomic_DNA"/>
</dbReference>
<organism evidence="2 3">
    <name type="scientific">Niveomyces insectorum RCEF 264</name>
    <dbReference type="NCBI Taxonomy" id="1081102"/>
    <lineage>
        <taxon>Eukaryota</taxon>
        <taxon>Fungi</taxon>
        <taxon>Dikarya</taxon>
        <taxon>Ascomycota</taxon>
        <taxon>Pezizomycotina</taxon>
        <taxon>Sordariomycetes</taxon>
        <taxon>Hypocreomycetidae</taxon>
        <taxon>Hypocreales</taxon>
        <taxon>Cordycipitaceae</taxon>
        <taxon>Niveomyces</taxon>
    </lineage>
</organism>
<evidence type="ECO:0008006" key="4">
    <source>
        <dbReference type="Google" id="ProtNLM"/>
    </source>
</evidence>
<reference evidence="2 3" key="1">
    <citation type="journal article" date="2016" name="Genome Biol. Evol.">
        <title>Divergent and convergent evolution of fungal pathogenicity.</title>
        <authorList>
            <person name="Shang Y."/>
            <person name="Xiao G."/>
            <person name="Zheng P."/>
            <person name="Cen K."/>
            <person name="Zhan S."/>
            <person name="Wang C."/>
        </authorList>
    </citation>
    <scope>NUCLEOTIDE SEQUENCE [LARGE SCALE GENOMIC DNA]</scope>
    <source>
        <strain evidence="2 3">RCEF 264</strain>
    </source>
</reference>
<dbReference type="OrthoDB" id="5396at2759"/>
<gene>
    <name evidence="2" type="ORF">SPI_00829</name>
</gene>
<comment type="similarity">
    <text evidence="1">Belongs to the Cyclase 1 superfamily.</text>
</comment>
<protein>
    <recommendedName>
        <fullName evidence="4">Cyclase</fullName>
    </recommendedName>
</protein>
<keyword evidence="3" id="KW-1185">Reference proteome</keyword>
<dbReference type="STRING" id="1081102.A0A162LCH0"/>
<dbReference type="AlphaFoldDB" id="A0A162LCH0"/>
<evidence type="ECO:0000313" key="3">
    <source>
        <dbReference type="Proteomes" id="UP000076874"/>
    </source>
</evidence>
<dbReference type="PANTHER" id="PTHR34861">
    <property type="match status" value="1"/>
</dbReference>
<evidence type="ECO:0000313" key="2">
    <source>
        <dbReference type="EMBL" id="OAA68634.1"/>
    </source>
</evidence>
<dbReference type="InterPro" id="IPR037175">
    <property type="entry name" value="KFase_sf"/>
</dbReference>
<dbReference type="InterPro" id="IPR007325">
    <property type="entry name" value="KFase/CYL"/>
</dbReference>
<dbReference type="SUPFAM" id="SSF102198">
    <property type="entry name" value="Putative cyclase"/>
    <property type="match status" value="1"/>
</dbReference>
<dbReference type="GO" id="GO:0004061">
    <property type="term" value="F:arylformamidase activity"/>
    <property type="evidence" value="ECO:0007669"/>
    <property type="project" value="InterPro"/>
</dbReference>
<sequence>MASQGSLPALSDLPLKAGDPPNSAWGLWGDKAALGALNRLTDEVVLNAVKNEIKTGERVGLEYATNIPPYFLLTLVKHVADTVCSLPLDLFDPPLLGRAGFSQKVINKDPLVVNDDVITFNTQGSSQWDSFRHFAYQKDKKFYNGITQADIHAQARTAPNGLQAWSERCIAGRGVLVDYASWAARQGRAVQYFQKHPITVDDVKAIVAEEGLTIQPGDILFLRTGYAAAYQLLSRDERAEVAGVREWIGLGQGRATTEWLWDNQFAAVASDSPGFECRPPVDPAWHLHPILLAGWGTPIGELFDLDKLAALCSKHKRWSFFVTSAPLNYEGAVASPPNAVAIF</sequence>
<name>A0A162LCH0_9HYPO</name>
<dbReference type="GO" id="GO:0019441">
    <property type="term" value="P:L-tryptophan catabolic process to kynurenine"/>
    <property type="evidence" value="ECO:0007669"/>
    <property type="project" value="InterPro"/>
</dbReference>
<dbReference type="Pfam" id="PF04199">
    <property type="entry name" value="Cyclase"/>
    <property type="match status" value="1"/>
</dbReference>
<evidence type="ECO:0000256" key="1">
    <source>
        <dbReference type="ARBA" id="ARBA00007865"/>
    </source>
</evidence>
<accession>A0A162LCH0</accession>
<dbReference type="PANTHER" id="PTHR34861:SF11">
    <property type="entry name" value="CYCLASE"/>
    <property type="match status" value="1"/>
</dbReference>